<dbReference type="EMBL" id="CP036259">
    <property type="protein sequence ID" value="QDR81174.1"/>
    <property type="molecule type" value="Genomic_DNA"/>
</dbReference>
<protein>
    <submittedName>
        <fullName evidence="2">Light-independent protochlorophyllide reductase subunit B</fullName>
        <ecNumber evidence="2">1.3.7.7</ecNumber>
    </submittedName>
</protein>
<proteinExistence type="predicted"/>
<gene>
    <name evidence="2" type="primary">bchB_6</name>
    <name evidence="2" type="ORF">SPTER_25470</name>
</gene>
<dbReference type="InterPro" id="IPR000510">
    <property type="entry name" value="Nase/OxRdtase_comp1"/>
</dbReference>
<dbReference type="PANTHER" id="PTHR42956:SF1">
    <property type="entry name" value="NITROGENASE IRON-MOLYBDENUM COFACTOR BIOSYNTHESIS PROTEIN NIFE"/>
    <property type="match status" value="1"/>
</dbReference>
<dbReference type="GO" id="GO:0016491">
    <property type="term" value="F:oxidoreductase activity"/>
    <property type="evidence" value="ECO:0007669"/>
    <property type="project" value="UniProtKB-KW"/>
</dbReference>
<keyword evidence="2" id="KW-0560">Oxidoreductase</keyword>
<dbReference type="EC" id="1.3.7.7" evidence="2"/>
<dbReference type="PANTHER" id="PTHR42956">
    <property type="entry name" value="NITROGENASE IRON-MOLYBDENUM COFACTOR BIOSYNTHESIS PROTEIN NIFE"/>
    <property type="match status" value="1"/>
</dbReference>
<dbReference type="AlphaFoldDB" id="A0A517DUZ1"/>
<dbReference type="Gene3D" id="3.40.50.1980">
    <property type="entry name" value="Nitrogenase molybdenum iron protein domain"/>
    <property type="match status" value="2"/>
</dbReference>
<dbReference type="Proteomes" id="UP000320776">
    <property type="component" value="Chromosome"/>
</dbReference>
<dbReference type="InterPro" id="IPR049939">
    <property type="entry name" value="NifE-like"/>
</dbReference>
<dbReference type="Pfam" id="PF00148">
    <property type="entry name" value="Oxidored_nitro"/>
    <property type="match status" value="1"/>
</dbReference>
<organism evidence="2 3">
    <name type="scientific">Sporomusa termitida</name>
    <dbReference type="NCBI Taxonomy" id="2377"/>
    <lineage>
        <taxon>Bacteria</taxon>
        <taxon>Bacillati</taxon>
        <taxon>Bacillota</taxon>
        <taxon>Negativicutes</taxon>
        <taxon>Selenomonadales</taxon>
        <taxon>Sporomusaceae</taxon>
        <taxon>Sporomusa</taxon>
    </lineage>
</organism>
<reference evidence="2 3" key="1">
    <citation type="submission" date="2019-02" db="EMBL/GenBank/DDBJ databases">
        <title>Closed genome of Sporomusa termitida DSM 4440.</title>
        <authorList>
            <person name="Poehlein A."/>
            <person name="Daniel R."/>
        </authorList>
    </citation>
    <scope>NUCLEOTIDE SEQUENCE [LARGE SCALE GENOMIC DNA]</scope>
    <source>
        <strain evidence="2 3">DSM 4440</strain>
    </source>
</reference>
<name>A0A517DUZ1_9FIRM</name>
<dbReference type="RefSeq" id="WP_170233248.1">
    <property type="nucleotide sequence ID" value="NZ_CP036259.1"/>
</dbReference>
<keyword evidence="3" id="KW-1185">Reference proteome</keyword>
<dbReference type="KEGG" id="sted:SPTER_25470"/>
<dbReference type="SUPFAM" id="SSF53807">
    <property type="entry name" value="Helical backbone' metal receptor"/>
    <property type="match status" value="1"/>
</dbReference>
<evidence type="ECO:0000313" key="2">
    <source>
        <dbReference type="EMBL" id="QDR81174.1"/>
    </source>
</evidence>
<accession>A0A517DUZ1</accession>
<sequence>MAISKRYIVTSKREYSYSCSLPGVWRAVAHNEGAVVIYHSPKACGHIARQMEVGGYYYALARQAVGPTQYTAPLITSNLREEHSIFGGTDQLRQCVDSVVERYKPEYIMLANSCVAGVIGDDTPAVAREAERDWGIPVLTIPCSGFLDGEYHGGFYYTAKALADRFMEPQPTCAAQISLLGDCGGPAGAYAKEIAALLQPFDLQVHCRFPGYASLAELRRVPASSLCLPLGGSPHAYSYMRRLAADLQEKFGIPFLDRDYPVGWQGTKTWLKELGEAVGQAGKAVLAEAAQAERLHQQAAPARAALQTMKVVLCIGRPLLPFELDWIFELLDLAGVKPAGVVLFSSLTGEQSEALRQALNKHTVSPVVEEQAGGAMIQAAGLLVTTHELEDETKRQLFLPMLPPLGVGGLITLLRKLARLAKRSRQQGGVIYGW</sequence>
<feature type="domain" description="Nitrogenase/oxidoreductase component 1" evidence="1">
    <location>
        <begin position="19"/>
        <end position="370"/>
    </location>
</feature>
<evidence type="ECO:0000259" key="1">
    <source>
        <dbReference type="Pfam" id="PF00148"/>
    </source>
</evidence>
<evidence type="ECO:0000313" key="3">
    <source>
        <dbReference type="Proteomes" id="UP000320776"/>
    </source>
</evidence>